<name>A0A7S8E836_9CHLR</name>
<gene>
    <name evidence="1" type="ORF">G4Y79_20765</name>
</gene>
<dbReference type="Proteomes" id="UP000594468">
    <property type="component" value="Chromosome"/>
</dbReference>
<evidence type="ECO:0000313" key="2">
    <source>
        <dbReference type="Proteomes" id="UP000594468"/>
    </source>
</evidence>
<dbReference type="AlphaFoldDB" id="A0A7S8E836"/>
<evidence type="ECO:0000313" key="1">
    <source>
        <dbReference type="EMBL" id="QPC82089.1"/>
    </source>
</evidence>
<reference evidence="1 2" key="1">
    <citation type="submission" date="2020-02" db="EMBL/GenBank/DDBJ databases">
        <authorList>
            <person name="Zheng R.K."/>
            <person name="Sun C.M."/>
        </authorList>
    </citation>
    <scope>NUCLEOTIDE SEQUENCE [LARGE SCALE GENOMIC DNA]</scope>
    <source>
        <strain evidence="2">rifampicinis</strain>
    </source>
</reference>
<organism evidence="1 2">
    <name type="scientific">Phototrophicus methaneseepsis</name>
    <dbReference type="NCBI Taxonomy" id="2710758"/>
    <lineage>
        <taxon>Bacteria</taxon>
        <taxon>Bacillati</taxon>
        <taxon>Chloroflexota</taxon>
        <taxon>Candidatus Thermofontia</taxon>
        <taxon>Phototrophicales</taxon>
        <taxon>Phototrophicaceae</taxon>
        <taxon>Phototrophicus</taxon>
    </lineage>
</organism>
<proteinExistence type="predicted"/>
<dbReference type="EMBL" id="CP062983">
    <property type="protein sequence ID" value="QPC82089.1"/>
    <property type="molecule type" value="Genomic_DNA"/>
</dbReference>
<sequence>MTTPVKAEGPETWHVEIEAWDTSIDAVPNHEPIVIDMEKVERIRAESDALMKRLFGIDR</sequence>
<dbReference type="KEGG" id="pmet:G4Y79_20765"/>
<keyword evidence="2" id="KW-1185">Reference proteome</keyword>
<accession>A0A7S8E836</accession>
<dbReference type="RefSeq" id="WP_195170158.1">
    <property type="nucleotide sequence ID" value="NZ_CP062983.1"/>
</dbReference>
<protein>
    <submittedName>
        <fullName evidence="1">Uncharacterized protein</fullName>
    </submittedName>
</protein>